<evidence type="ECO:0000256" key="1">
    <source>
        <dbReference type="ARBA" id="ARBA00007227"/>
    </source>
</evidence>
<sequence>MLNYEDLGQRLRLAREQTGMSQAEAAVALGITPAALSQYEKGKRRVEALLLEALSKLYGVPISYFFSHEVLIADWEAGLRSMSKDFSSTGKAGISYLINKIRILEELYLLNETSFPNSPHPPFAALKEEKLSDYEVAEYAQKARRHFDLGIAPILNFRCFLEAQEYKIFAVPLGTDKDDLSGFFFLHPQLGPIVAFNENQAYSRHPFTLAHELAHGLYHYNRPTILCRASDFRFLEQFAERFASYFLIPQEALYERLRFLCVKTVATSEEIVHLARYFGVSFAAMKHRLERERRLNADSSVFNEVKPVNLAKTLGYRPHRAEFGVRPWPLEERLPRIFLELVNRALQQKKISLRCAAEMLGISDIEMEERFYFTEGEEVDMFINIYD</sequence>
<protein>
    <recommendedName>
        <fullName evidence="2">HTH cro/C1-type domain-containing protein</fullName>
    </recommendedName>
</protein>
<evidence type="ECO:0000259" key="2">
    <source>
        <dbReference type="PROSITE" id="PS50943"/>
    </source>
</evidence>
<dbReference type="PANTHER" id="PTHR43236">
    <property type="entry name" value="ANTITOXIN HIGA1"/>
    <property type="match status" value="1"/>
</dbReference>
<dbReference type="InterPro" id="IPR010982">
    <property type="entry name" value="Lambda_DNA-bd_dom_sf"/>
</dbReference>
<proteinExistence type="inferred from homology"/>
<organism evidence="3 4">
    <name type="scientific">Scytonema hofmannii PCC 7110</name>
    <dbReference type="NCBI Taxonomy" id="128403"/>
    <lineage>
        <taxon>Bacteria</taxon>
        <taxon>Bacillati</taxon>
        <taxon>Cyanobacteriota</taxon>
        <taxon>Cyanophyceae</taxon>
        <taxon>Nostocales</taxon>
        <taxon>Scytonemataceae</taxon>
        <taxon>Scytonema</taxon>
    </lineage>
</organism>
<dbReference type="Gene3D" id="1.10.10.2910">
    <property type="match status" value="1"/>
</dbReference>
<dbReference type="PANTHER" id="PTHR43236:SF1">
    <property type="entry name" value="BLL7220 PROTEIN"/>
    <property type="match status" value="1"/>
</dbReference>
<dbReference type="GO" id="GO:0003677">
    <property type="term" value="F:DNA binding"/>
    <property type="evidence" value="ECO:0007669"/>
    <property type="project" value="InterPro"/>
</dbReference>
<comment type="similarity">
    <text evidence="1">Belongs to the short-chain fatty acyl-CoA assimilation regulator (ScfR) family.</text>
</comment>
<dbReference type="InterPro" id="IPR001387">
    <property type="entry name" value="Cro/C1-type_HTH"/>
</dbReference>
<dbReference type="RefSeq" id="WP_017740922.1">
    <property type="nucleotide sequence ID" value="NZ_KQ976355.1"/>
</dbReference>
<feature type="domain" description="HTH cro/C1-type" evidence="2">
    <location>
        <begin position="11"/>
        <end position="65"/>
    </location>
</feature>
<dbReference type="SMART" id="SM00530">
    <property type="entry name" value="HTH_XRE"/>
    <property type="match status" value="1"/>
</dbReference>
<dbReference type="EMBL" id="ANNX02000064">
    <property type="protein sequence ID" value="KYC34753.1"/>
    <property type="molecule type" value="Genomic_DNA"/>
</dbReference>
<dbReference type="InterPro" id="IPR052345">
    <property type="entry name" value="Rad_response_metalloprotease"/>
</dbReference>
<dbReference type="Pfam" id="PF01381">
    <property type="entry name" value="HTH_3"/>
    <property type="match status" value="1"/>
</dbReference>
<gene>
    <name evidence="3" type="ORF">WA1_49385</name>
</gene>
<dbReference type="InterPro" id="IPR010359">
    <property type="entry name" value="IrrE_HExxH"/>
</dbReference>
<dbReference type="Pfam" id="PF06114">
    <property type="entry name" value="Peptidase_M78"/>
    <property type="match status" value="1"/>
</dbReference>
<dbReference type="PROSITE" id="PS50943">
    <property type="entry name" value="HTH_CROC1"/>
    <property type="match status" value="1"/>
</dbReference>
<comment type="caution">
    <text evidence="3">The sequence shown here is derived from an EMBL/GenBank/DDBJ whole genome shotgun (WGS) entry which is preliminary data.</text>
</comment>
<dbReference type="Gene3D" id="1.10.260.40">
    <property type="entry name" value="lambda repressor-like DNA-binding domains"/>
    <property type="match status" value="1"/>
</dbReference>
<evidence type="ECO:0000313" key="4">
    <source>
        <dbReference type="Proteomes" id="UP000076925"/>
    </source>
</evidence>
<dbReference type="OrthoDB" id="504343at2"/>
<accession>A0A139WQP9</accession>
<name>A0A139WQP9_9CYAN</name>
<dbReference type="AlphaFoldDB" id="A0A139WQP9"/>
<keyword evidence="4" id="KW-1185">Reference proteome</keyword>
<dbReference type="STRING" id="128403.WA1_49385"/>
<dbReference type="SUPFAM" id="SSF47413">
    <property type="entry name" value="lambda repressor-like DNA-binding domains"/>
    <property type="match status" value="1"/>
</dbReference>
<dbReference type="Proteomes" id="UP000076925">
    <property type="component" value="Unassembled WGS sequence"/>
</dbReference>
<evidence type="ECO:0000313" key="3">
    <source>
        <dbReference type="EMBL" id="KYC34753.1"/>
    </source>
</evidence>
<dbReference type="CDD" id="cd00093">
    <property type="entry name" value="HTH_XRE"/>
    <property type="match status" value="1"/>
</dbReference>
<reference evidence="3 4" key="1">
    <citation type="journal article" date="2013" name="Genome Biol. Evol.">
        <title>Genomes of Stigonematalean cyanobacteria (subsection V) and the evolution of oxygenic photosynthesis from prokaryotes to plastids.</title>
        <authorList>
            <person name="Dagan T."/>
            <person name="Roettger M."/>
            <person name="Stucken K."/>
            <person name="Landan G."/>
            <person name="Koch R."/>
            <person name="Major P."/>
            <person name="Gould S.B."/>
            <person name="Goremykin V.V."/>
            <person name="Rippka R."/>
            <person name="Tandeau de Marsac N."/>
            <person name="Gugger M."/>
            <person name="Lockhart P.J."/>
            <person name="Allen J.F."/>
            <person name="Brune I."/>
            <person name="Maus I."/>
            <person name="Puhler A."/>
            <person name="Martin W.F."/>
        </authorList>
    </citation>
    <scope>NUCLEOTIDE SEQUENCE [LARGE SCALE GENOMIC DNA]</scope>
    <source>
        <strain evidence="3 4">PCC 7110</strain>
    </source>
</reference>